<evidence type="ECO:0000256" key="1">
    <source>
        <dbReference type="ARBA" id="ARBA00005291"/>
    </source>
</evidence>
<reference evidence="3 4" key="1">
    <citation type="submission" date="2024-04" db="EMBL/GenBank/DDBJ databases">
        <title>Novel species of the genus Ideonella isolated from streams.</title>
        <authorList>
            <person name="Lu H."/>
        </authorList>
    </citation>
    <scope>NUCLEOTIDE SEQUENCE [LARGE SCALE GENOMIC DNA]</scope>
    <source>
        <strain evidence="3 4">BYS139W</strain>
    </source>
</reference>
<dbReference type="RefSeq" id="WP_341376270.1">
    <property type="nucleotide sequence ID" value="NZ_JBBUTF010000025.1"/>
</dbReference>
<evidence type="ECO:0000259" key="2">
    <source>
        <dbReference type="Pfam" id="PF07978"/>
    </source>
</evidence>
<keyword evidence="4" id="KW-1185">Reference proteome</keyword>
<sequence>MLYDIATLKLRLFTAGAAATAVDAWCRAPESRGTLLGCWSSDIGDLNELLVLRGYPDLEALMAERQRVLMAADPYGCAAHLVHLQLDSYAPFPGLPDVQPGEAGPVYEIRTYELRTGGLQPTLAAWAAALPERTKVSPCTIALYALDGTPRITHIWPSRTLDERSKARADAVKAGVWPPKGGPDWLMPAMKSGIWLPTAVSPLR</sequence>
<dbReference type="Proteomes" id="UP001368500">
    <property type="component" value="Unassembled WGS sequence"/>
</dbReference>
<organism evidence="3 4">
    <name type="scientific">Pseudaquabacterium rugosum</name>
    <dbReference type="NCBI Taxonomy" id="2984194"/>
    <lineage>
        <taxon>Bacteria</taxon>
        <taxon>Pseudomonadati</taxon>
        <taxon>Pseudomonadota</taxon>
        <taxon>Betaproteobacteria</taxon>
        <taxon>Burkholderiales</taxon>
        <taxon>Sphaerotilaceae</taxon>
        <taxon>Pseudaquabacterium</taxon>
    </lineage>
</organism>
<evidence type="ECO:0000313" key="3">
    <source>
        <dbReference type="EMBL" id="MEK8028483.1"/>
    </source>
</evidence>
<dbReference type="Pfam" id="PF07978">
    <property type="entry name" value="NIPSNAP"/>
    <property type="match status" value="2"/>
</dbReference>
<feature type="domain" description="NIPSNAP" evidence="2">
    <location>
        <begin position="3"/>
        <end position="69"/>
    </location>
</feature>
<evidence type="ECO:0000313" key="4">
    <source>
        <dbReference type="Proteomes" id="UP001368500"/>
    </source>
</evidence>
<dbReference type="InterPro" id="IPR012577">
    <property type="entry name" value="NIPSNAP"/>
</dbReference>
<dbReference type="InterPro" id="IPR051557">
    <property type="entry name" value="NipSnap_domain"/>
</dbReference>
<dbReference type="InterPro" id="IPR011008">
    <property type="entry name" value="Dimeric_a/b-barrel"/>
</dbReference>
<accession>A0ABU9BIY2</accession>
<dbReference type="EMBL" id="JBBUTF010000025">
    <property type="protein sequence ID" value="MEK8028483.1"/>
    <property type="molecule type" value="Genomic_DNA"/>
</dbReference>
<dbReference type="PANTHER" id="PTHR21017">
    <property type="entry name" value="NIPSNAP-RELATED"/>
    <property type="match status" value="1"/>
</dbReference>
<name>A0ABU9BIY2_9BURK</name>
<dbReference type="SUPFAM" id="SSF54909">
    <property type="entry name" value="Dimeric alpha+beta barrel"/>
    <property type="match status" value="2"/>
</dbReference>
<proteinExistence type="inferred from homology"/>
<dbReference type="PANTHER" id="PTHR21017:SF17">
    <property type="entry name" value="PROTEIN NIPSNAP"/>
    <property type="match status" value="1"/>
</dbReference>
<comment type="similarity">
    <text evidence="1">Belongs to the NipSnap family.</text>
</comment>
<gene>
    <name evidence="3" type="ORF">AACH11_21195</name>
</gene>
<comment type="caution">
    <text evidence="3">The sequence shown here is derived from an EMBL/GenBank/DDBJ whole genome shotgun (WGS) entry which is preliminary data.</text>
</comment>
<feature type="domain" description="NIPSNAP" evidence="2">
    <location>
        <begin position="107"/>
        <end position="202"/>
    </location>
</feature>
<protein>
    <submittedName>
        <fullName evidence="3">NIPSNAP family protein</fullName>
    </submittedName>
</protein>
<dbReference type="Gene3D" id="3.30.70.100">
    <property type="match status" value="2"/>
</dbReference>